<proteinExistence type="predicted"/>
<keyword evidence="3" id="KW-1185">Reference proteome</keyword>
<dbReference type="AlphaFoldDB" id="A0A1I2AGE9"/>
<keyword evidence="2" id="KW-0418">Kinase</keyword>
<name>A0A1I2AGE9_9FIRM</name>
<feature type="domain" description="Histidine kinase/HSP90-like ATPase" evidence="1">
    <location>
        <begin position="20"/>
        <end position="125"/>
    </location>
</feature>
<accession>A0A1I2AGE9</accession>
<dbReference type="InterPro" id="IPR036890">
    <property type="entry name" value="HATPase_C_sf"/>
</dbReference>
<keyword evidence="2" id="KW-0808">Transferase</keyword>
<gene>
    <name evidence="2" type="ORF">SAMN05216245_10617</name>
</gene>
<dbReference type="Proteomes" id="UP000198896">
    <property type="component" value="Unassembled WGS sequence"/>
</dbReference>
<sequence>MAGAKNGSWQRYEANMKWYEHIREDVLDAAEEAGVSPRQQLKLELGFEEILVNIISYAYDDPGFVWVKTEEESDCFRIEFADHGKPFDPLEKDYRPLEDIPLDERKPGGYGIFLVKKNFKLAEYKYEKLFGQMANHLSLLLDKE</sequence>
<dbReference type="Gene3D" id="3.30.565.10">
    <property type="entry name" value="Histidine kinase-like ATPase, C-terminal domain"/>
    <property type="match status" value="1"/>
</dbReference>
<dbReference type="Pfam" id="PF13581">
    <property type="entry name" value="HATPase_c_2"/>
    <property type="match status" value="1"/>
</dbReference>
<evidence type="ECO:0000313" key="3">
    <source>
        <dbReference type="Proteomes" id="UP000198896"/>
    </source>
</evidence>
<dbReference type="InterPro" id="IPR003594">
    <property type="entry name" value="HATPase_dom"/>
</dbReference>
<dbReference type="EMBL" id="FONL01000006">
    <property type="protein sequence ID" value="SFE43041.1"/>
    <property type="molecule type" value="Genomic_DNA"/>
</dbReference>
<organism evidence="2 3">
    <name type="scientific">Succiniclasticum ruminis DSM 9236</name>
    <dbReference type="NCBI Taxonomy" id="1123323"/>
    <lineage>
        <taxon>Bacteria</taxon>
        <taxon>Bacillati</taxon>
        <taxon>Bacillota</taxon>
        <taxon>Negativicutes</taxon>
        <taxon>Acidaminococcales</taxon>
        <taxon>Acidaminococcaceae</taxon>
        <taxon>Succiniclasticum</taxon>
    </lineage>
</organism>
<evidence type="ECO:0000259" key="1">
    <source>
        <dbReference type="Pfam" id="PF13581"/>
    </source>
</evidence>
<protein>
    <submittedName>
        <fullName evidence="2">Histidine kinase-like ATPase domain-containing protein</fullName>
    </submittedName>
</protein>
<reference evidence="2 3" key="1">
    <citation type="submission" date="2016-10" db="EMBL/GenBank/DDBJ databases">
        <authorList>
            <person name="de Groot N.N."/>
        </authorList>
    </citation>
    <scope>NUCLEOTIDE SEQUENCE [LARGE SCALE GENOMIC DNA]</scope>
    <source>
        <strain evidence="2 3">DSM 9236</strain>
    </source>
</reference>
<dbReference type="CDD" id="cd16936">
    <property type="entry name" value="HATPase_RsbW-like"/>
    <property type="match status" value="1"/>
</dbReference>
<dbReference type="SUPFAM" id="SSF55874">
    <property type="entry name" value="ATPase domain of HSP90 chaperone/DNA topoisomerase II/histidine kinase"/>
    <property type="match status" value="1"/>
</dbReference>
<dbReference type="STRING" id="1123323.SAMN05216245_10617"/>
<dbReference type="RefSeq" id="WP_093913316.1">
    <property type="nucleotide sequence ID" value="NZ_FONL01000006.1"/>
</dbReference>
<evidence type="ECO:0000313" key="2">
    <source>
        <dbReference type="EMBL" id="SFE43041.1"/>
    </source>
</evidence>
<dbReference type="GO" id="GO:0016301">
    <property type="term" value="F:kinase activity"/>
    <property type="evidence" value="ECO:0007669"/>
    <property type="project" value="UniProtKB-KW"/>
</dbReference>
<dbReference type="OrthoDB" id="9792240at2"/>